<dbReference type="PANTHER" id="PTHR15657">
    <property type="entry name" value="THYROID TRANSCRIPTION FACTOR 1-ASSOCIATED PROTEIN 26"/>
    <property type="match status" value="1"/>
</dbReference>
<dbReference type="GO" id="GO:0005634">
    <property type="term" value="C:nucleus"/>
    <property type="evidence" value="ECO:0007669"/>
    <property type="project" value="TreeGrafter"/>
</dbReference>
<protein>
    <recommendedName>
        <fullName evidence="4">rRNA-processing protein FYV7</fullName>
    </recommendedName>
</protein>
<dbReference type="AlphaFoldDB" id="A0AAV0MLL4"/>
<sequence>WPTSSQFPPQSALCAFCPPPAIASLQPPLLSLTSPLCFIAAEGKETKKRHFIPLLCLLCRPLESNSLLCRSILVFLWPLQFQFQQATGCEIRVGELFNFLQPKFRFAPPTMTKFDALKPSAVKKKSNMKRLGGGSGGLSLETFASIKSTTNNYNPAIIKKKREFYKNAKYVGKFKKQMKQENRQTNPTPAVMETKDGNDTGEGHAVVEKSEKTHDGSATGEGSRIVKSDGNKKKNKDKKNPYSLKQVYDWKREETEKANMERDAIRKAKEVERARAEAKRKAAKERMLKKTRHGQPVMKYRIEHLLQSLEGSKS</sequence>
<dbReference type="Proteomes" id="UP001154282">
    <property type="component" value="Unassembled WGS sequence"/>
</dbReference>
<organism evidence="2 3">
    <name type="scientific">Linum tenue</name>
    <dbReference type="NCBI Taxonomy" id="586396"/>
    <lineage>
        <taxon>Eukaryota</taxon>
        <taxon>Viridiplantae</taxon>
        <taxon>Streptophyta</taxon>
        <taxon>Embryophyta</taxon>
        <taxon>Tracheophyta</taxon>
        <taxon>Spermatophyta</taxon>
        <taxon>Magnoliopsida</taxon>
        <taxon>eudicotyledons</taxon>
        <taxon>Gunneridae</taxon>
        <taxon>Pentapetalae</taxon>
        <taxon>rosids</taxon>
        <taxon>fabids</taxon>
        <taxon>Malpighiales</taxon>
        <taxon>Linaceae</taxon>
        <taxon>Linum</taxon>
    </lineage>
</organism>
<feature type="non-terminal residue" evidence="2">
    <location>
        <position position="1"/>
    </location>
</feature>
<reference evidence="2" key="1">
    <citation type="submission" date="2022-08" db="EMBL/GenBank/DDBJ databases">
        <authorList>
            <person name="Gutierrez-Valencia J."/>
        </authorList>
    </citation>
    <scope>NUCLEOTIDE SEQUENCE</scope>
</reference>
<accession>A0AAV0MLL4</accession>
<evidence type="ECO:0008006" key="4">
    <source>
        <dbReference type="Google" id="ProtNLM"/>
    </source>
</evidence>
<feature type="region of interest" description="Disordered" evidence="1">
    <location>
        <begin position="273"/>
        <end position="296"/>
    </location>
</feature>
<feature type="compositionally biased region" description="Basic and acidic residues" evidence="1">
    <location>
        <begin position="193"/>
        <end position="215"/>
    </location>
</feature>
<dbReference type="Pfam" id="PF08524">
    <property type="entry name" value="rRNA_processing"/>
    <property type="match status" value="1"/>
</dbReference>
<dbReference type="EMBL" id="CAMGYJ010000007">
    <property type="protein sequence ID" value="CAI0447672.1"/>
    <property type="molecule type" value="Genomic_DNA"/>
</dbReference>
<keyword evidence="3" id="KW-1185">Reference proteome</keyword>
<proteinExistence type="predicted"/>
<evidence type="ECO:0000313" key="3">
    <source>
        <dbReference type="Proteomes" id="UP001154282"/>
    </source>
</evidence>
<dbReference type="InterPro" id="IPR013730">
    <property type="entry name" value="Fyv7/TAP26"/>
</dbReference>
<feature type="region of interest" description="Disordered" evidence="1">
    <location>
        <begin position="175"/>
        <end position="240"/>
    </location>
</feature>
<evidence type="ECO:0000256" key="1">
    <source>
        <dbReference type="SAM" id="MobiDB-lite"/>
    </source>
</evidence>
<comment type="caution">
    <text evidence="2">The sequence shown here is derived from an EMBL/GenBank/DDBJ whole genome shotgun (WGS) entry which is preliminary data.</text>
</comment>
<name>A0AAV0MLL4_9ROSI</name>
<gene>
    <name evidence="2" type="ORF">LITE_LOCUS29490</name>
</gene>
<dbReference type="PANTHER" id="PTHR15657:SF1">
    <property type="entry name" value="THYROID TRANSCRIPTION FACTOR 1-ASSOCIATED PROTEIN 26"/>
    <property type="match status" value="1"/>
</dbReference>
<feature type="compositionally biased region" description="Basic and acidic residues" evidence="1">
    <location>
        <begin position="273"/>
        <end position="288"/>
    </location>
</feature>
<evidence type="ECO:0000313" key="2">
    <source>
        <dbReference type="EMBL" id="CAI0447672.1"/>
    </source>
</evidence>